<keyword evidence="2" id="KW-1133">Transmembrane helix</keyword>
<name>A0A8H3LBX0_9GLOM</name>
<dbReference type="OrthoDB" id="2318528at2759"/>
<sequence length="228" mass="25683">MSQKNIIIYFLVIFIFAVIIGNAIDVKVGDGIYPFDPMIVNAYYDEPVTFILIGNKTVILDEYDHCTKSERPDSFHAVLTDEQPKATFIPKNTGITEFKIHTNESGCEIKNFCTIFAMKDPNQSSSNDNNGNNNNNNNVYRLEKKHYKSDGHNNDNNNNNNNNNKNNDNNNKNSNKNNNTNTTITVVNSTGVVIVKSVSNNVQIPAFFNYCILIVFTIICAVMSHFIP</sequence>
<accession>A0A8H3LBX0</accession>
<comment type="caution">
    <text evidence="3">The sequence shown here is derived from an EMBL/GenBank/DDBJ whole genome shotgun (WGS) entry which is preliminary data.</text>
</comment>
<dbReference type="EMBL" id="BLAL01000063">
    <property type="protein sequence ID" value="GES82862.1"/>
    <property type="molecule type" value="Genomic_DNA"/>
</dbReference>
<evidence type="ECO:0000256" key="1">
    <source>
        <dbReference type="SAM" id="MobiDB-lite"/>
    </source>
</evidence>
<gene>
    <name evidence="3" type="ORF">RCL2_001004500</name>
</gene>
<feature type="compositionally biased region" description="Low complexity" evidence="1">
    <location>
        <begin position="154"/>
        <end position="182"/>
    </location>
</feature>
<keyword evidence="2" id="KW-0472">Membrane</keyword>
<evidence type="ECO:0000313" key="3">
    <source>
        <dbReference type="EMBL" id="GES82862.1"/>
    </source>
</evidence>
<keyword evidence="2" id="KW-0812">Transmembrane</keyword>
<feature type="transmembrane region" description="Helical" evidence="2">
    <location>
        <begin position="206"/>
        <end position="227"/>
    </location>
</feature>
<evidence type="ECO:0000313" key="4">
    <source>
        <dbReference type="Proteomes" id="UP000615446"/>
    </source>
</evidence>
<feature type="transmembrane region" description="Helical" evidence="2">
    <location>
        <begin position="6"/>
        <end position="24"/>
    </location>
</feature>
<evidence type="ECO:0000256" key="2">
    <source>
        <dbReference type="SAM" id="Phobius"/>
    </source>
</evidence>
<dbReference type="Proteomes" id="UP000615446">
    <property type="component" value="Unassembled WGS sequence"/>
</dbReference>
<protein>
    <submittedName>
        <fullName evidence="3">Uncharacterized protein</fullName>
    </submittedName>
</protein>
<organism evidence="3 4">
    <name type="scientific">Rhizophagus clarus</name>
    <dbReference type="NCBI Taxonomy" id="94130"/>
    <lineage>
        <taxon>Eukaryota</taxon>
        <taxon>Fungi</taxon>
        <taxon>Fungi incertae sedis</taxon>
        <taxon>Mucoromycota</taxon>
        <taxon>Glomeromycotina</taxon>
        <taxon>Glomeromycetes</taxon>
        <taxon>Glomerales</taxon>
        <taxon>Glomeraceae</taxon>
        <taxon>Rhizophagus</taxon>
    </lineage>
</organism>
<reference evidence="3" key="1">
    <citation type="submission" date="2019-10" db="EMBL/GenBank/DDBJ databases">
        <title>Conservation and host-specific expression of non-tandemly repeated heterogenous ribosome RNA gene in arbuscular mycorrhizal fungi.</title>
        <authorList>
            <person name="Maeda T."/>
            <person name="Kobayashi Y."/>
            <person name="Nakagawa T."/>
            <person name="Ezawa T."/>
            <person name="Yamaguchi K."/>
            <person name="Bino T."/>
            <person name="Nishimoto Y."/>
            <person name="Shigenobu S."/>
            <person name="Kawaguchi M."/>
        </authorList>
    </citation>
    <scope>NUCLEOTIDE SEQUENCE</scope>
    <source>
        <strain evidence="3">HR1</strain>
    </source>
</reference>
<feature type="region of interest" description="Disordered" evidence="1">
    <location>
        <begin position="147"/>
        <end position="182"/>
    </location>
</feature>
<dbReference type="AlphaFoldDB" id="A0A8H3LBX0"/>
<proteinExistence type="predicted"/>